<dbReference type="GeneID" id="5600610"/>
<dbReference type="Proteomes" id="UP000001133">
    <property type="component" value="Segment"/>
</dbReference>
<dbReference type="KEGG" id="vg:5600610"/>
<protein>
    <recommendedName>
        <fullName evidence="3">SMI1/KNR4 family protein</fullName>
    </recommendedName>
</protein>
<organism evidence="1 2">
    <name type="scientific">Thermus phage P74-26</name>
    <dbReference type="NCBI Taxonomy" id="2914007"/>
    <lineage>
        <taxon>Viruses</taxon>
        <taxon>Duplodnaviria</taxon>
        <taxon>Heunggongvirae</taxon>
        <taxon>Uroviricota</taxon>
        <taxon>Caudoviricetes</taxon>
        <taxon>Oshimavirus</taxon>
        <taxon>Thermus virus P74-26</taxon>
    </lineage>
</organism>
<sequence length="78" mass="8872">MLPLNEAFQGILPLVPKRCYLAMGYAIDGQGNTYIFAEFDDGYDDFYLREDVSPDGLARLVGALREFFSSYESYDRAI</sequence>
<keyword evidence="2" id="KW-1185">Reference proteome</keyword>
<evidence type="ECO:0000313" key="1">
    <source>
        <dbReference type="EMBL" id="ABU96954.1"/>
    </source>
</evidence>
<proteinExistence type="predicted"/>
<evidence type="ECO:0000313" key="2">
    <source>
        <dbReference type="Proteomes" id="UP000001133"/>
    </source>
</evidence>
<name>A7XXG3_BP742</name>
<evidence type="ECO:0008006" key="3">
    <source>
        <dbReference type="Google" id="ProtNLM"/>
    </source>
</evidence>
<gene>
    <name evidence="1" type="ORF">P74p4</name>
</gene>
<dbReference type="RefSeq" id="YP_001467974.1">
    <property type="nucleotide sequence ID" value="NC_009804.1"/>
</dbReference>
<dbReference type="EMBL" id="EU100884">
    <property type="protein sequence ID" value="ABU96954.1"/>
    <property type="molecule type" value="Genomic_DNA"/>
</dbReference>
<reference evidence="1 2" key="1">
    <citation type="journal article" date="2008" name="J. Mol. Biol.">
        <title>Genome comparison and proteomic characterization of Thermus thermophilus bacteriophages P23-45 and P74-26: siphoviruses with triplex-forming sequences and the longest known tails.</title>
        <authorList>
            <person name="Minakhin L."/>
            <person name="Goel M."/>
            <person name="Berdygulova Z."/>
            <person name="Ramanculov E."/>
            <person name="Florens L."/>
            <person name="Glazko G."/>
            <person name="Karamychev V.N."/>
            <person name="Slesarev A.I."/>
            <person name="Kozyavkin S.A."/>
            <person name="Khromov I."/>
            <person name="Ackermann H.W."/>
            <person name="Washburn M."/>
            <person name="Mushegian A."/>
            <person name="Severinov K."/>
        </authorList>
    </citation>
    <scope>NUCLEOTIDE SEQUENCE</scope>
</reference>
<accession>A7XXG3</accession>